<gene>
    <name evidence="2" type="ORF">N792_09230</name>
</gene>
<dbReference type="AlphaFoldDB" id="A0A0A0ERN9"/>
<organism evidence="2 3">
    <name type="scientific">Lysobacter concretionis Ko07 = DSM 16239</name>
    <dbReference type="NCBI Taxonomy" id="1122185"/>
    <lineage>
        <taxon>Bacteria</taxon>
        <taxon>Pseudomonadati</taxon>
        <taxon>Pseudomonadota</taxon>
        <taxon>Gammaproteobacteria</taxon>
        <taxon>Lysobacterales</taxon>
        <taxon>Lysobacteraceae</taxon>
        <taxon>Novilysobacter</taxon>
    </lineage>
</organism>
<accession>A0A0A0ERN9</accession>
<dbReference type="eggNOG" id="ENOG50337WA">
    <property type="taxonomic scope" value="Bacteria"/>
</dbReference>
<sequence length="122" mass="13048">MLCTASLWSFSAIAQDPCTSIPMPSGQNAAEVSGTAPGHGREDDPGIQCYSLAVSRGQPVHVRLMGGENVAITIPDVGDARDEFEFVAKQDRYELHVFQLFPGGGDEAFRIEVRTGGARPGR</sequence>
<keyword evidence="3" id="KW-1185">Reference proteome</keyword>
<evidence type="ECO:0000313" key="3">
    <source>
        <dbReference type="Proteomes" id="UP000030017"/>
    </source>
</evidence>
<evidence type="ECO:0000256" key="1">
    <source>
        <dbReference type="SAM" id="MobiDB-lite"/>
    </source>
</evidence>
<reference evidence="2 3" key="1">
    <citation type="submission" date="2013-08" db="EMBL/GenBank/DDBJ databases">
        <title>Genome sequencing of Lysobacter.</title>
        <authorList>
            <person name="Zhang S."/>
            <person name="Wang G."/>
        </authorList>
    </citation>
    <scope>NUCLEOTIDE SEQUENCE [LARGE SCALE GENOMIC DNA]</scope>
    <source>
        <strain evidence="2 3">Ko07</strain>
    </source>
</reference>
<name>A0A0A0ERN9_9GAMM</name>
<dbReference type="EMBL" id="AVPS01000005">
    <property type="protein sequence ID" value="KGM51817.1"/>
    <property type="molecule type" value="Genomic_DNA"/>
</dbReference>
<protein>
    <submittedName>
        <fullName evidence="2">Uncharacterized protein</fullName>
    </submittedName>
</protein>
<evidence type="ECO:0000313" key="2">
    <source>
        <dbReference type="EMBL" id="KGM51817.1"/>
    </source>
</evidence>
<dbReference type="Proteomes" id="UP000030017">
    <property type="component" value="Unassembled WGS sequence"/>
</dbReference>
<feature type="region of interest" description="Disordered" evidence="1">
    <location>
        <begin position="23"/>
        <end position="45"/>
    </location>
</feature>
<comment type="caution">
    <text evidence="2">The sequence shown here is derived from an EMBL/GenBank/DDBJ whole genome shotgun (WGS) entry which is preliminary data.</text>
</comment>
<proteinExistence type="predicted"/>